<evidence type="ECO:0000313" key="1">
    <source>
        <dbReference type="EMBL" id="TFK69957.1"/>
    </source>
</evidence>
<reference evidence="1 2" key="1">
    <citation type="journal article" date="2019" name="Nat. Ecol. Evol.">
        <title>Megaphylogeny resolves global patterns of mushroom evolution.</title>
        <authorList>
            <person name="Varga T."/>
            <person name="Krizsan K."/>
            <person name="Foldi C."/>
            <person name="Dima B."/>
            <person name="Sanchez-Garcia M."/>
            <person name="Sanchez-Ramirez S."/>
            <person name="Szollosi G.J."/>
            <person name="Szarkandi J.G."/>
            <person name="Papp V."/>
            <person name="Albert L."/>
            <person name="Andreopoulos W."/>
            <person name="Angelini C."/>
            <person name="Antonin V."/>
            <person name="Barry K.W."/>
            <person name="Bougher N.L."/>
            <person name="Buchanan P."/>
            <person name="Buyck B."/>
            <person name="Bense V."/>
            <person name="Catcheside P."/>
            <person name="Chovatia M."/>
            <person name="Cooper J."/>
            <person name="Damon W."/>
            <person name="Desjardin D."/>
            <person name="Finy P."/>
            <person name="Geml J."/>
            <person name="Haridas S."/>
            <person name="Hughes K."/>
            <person name="Justo A."/>
            <person name="Karasinski D."/>
            <person name="Kautmanova I."/>
            <person name="Kiss B."/>
            <person name="Kocsube S."/>
            <person name="Kotiranta H."/>
            <person name="LaButti K.M."/>
            <person name="Lechner B.E."/>
            <person name="Liimatainen K."/>
            <person name="Lipzen A."/>
            <person name="Lukacs Z."/>
            <person name="Mihaltcheva S."/>
            <person name="Morgado L.N."/>
            <person name="Niskanen T."/>
            <person name="Noordeloos M.E."/>
            <person name="Ohm R.A."/>
            <person name="Ortiz-Santana B."/>
            <person name="Ovrebo C."/>
            <person name="Racz N."/>
            <person name="Riley R."/>
            <person name="Savchenko A."/>
            <person name="Shiryaev A."/>
            <person name="Soop K."/>
            <person name="Spirin V."/>
            <person name="Szebenyi C."/>
            <person name="Tomsovsky M."/>
            <person name="Tulloss R.E."/>
            <person name="Uehling J."/>
            <person name="Grigoriev I.V."/>
            <person name="Vagvolgyi C."/>
            <person name="Papp T."/>
            <person name="Martin F.M."/>
            <person name="Miettinen O."/>
            <person name="Hibbett D.S."/>
            <person name="Nagy L.G."/>
        </authorList>
    </citation>
    <scope>NUCLEOTIDE SEQUENCE [LARGE SCALE GENOMIC DNA]</scope>
    <source>
        <strain evidence="1 2">NL-1719</strain>
    </source>
</reference>
<proteinExistence type="predicted"/>
<organism evidence="1 2">
    <name type="scientific">Pluteus cervinus</name>
    <dbReference type="NCBI Taxonomy" id="181527"/>
    <lineage>
        <taxon>Eukaryota</taxon>
        <taxon>Fungi</taxon>
        <taxon>Dikarya</taxon>
        <taxon>Basidiomycota</taxon>
        <taxon>Agaricomycotina</taxon>
        <taxon>Agaricomycetes</taxon>
        <taxon>Agaricomycetidae</taxon>
        <taxon>Agaricales</taxon>
        <taxon>Pluteineae</taxon>
        <taxon>Pluteaceae</taxon>
        <taxon>Pluteus</taxon>
    </lineage>
</organism>
<gene>
    <name evidence="1" type="ORF">BDN72DRAFT_896856</name>
</gene>
<keyword evidence="2" id="KW-1185">Reference proteome</keyword>
<dbReference type="Proteomes" id="UP000308600">
    <property type="component" value="Unassembled WGS sequence"/>
</dbReference>
<sequence length="337" mass="37533">MSSLIPPSMIPSFNGTLGVMFIGMSLGAILYGITCAQIFLYATSERSHKDTWPLKTWIYICVCKIYISNDLYLSAHPPKVVDTAHQITTTMTLYRFLITDYLNPIALLSTSKSSGAFYAHITAIFITVVIFQVQLFFAWRLWTFGHSVSFGLRWILSFLTFSTAVLTFSCGIIVAANTVPSIHLGSTALDPLGPDVISWQIQLPAAIACDLFITFGMVLNLYHARTSFQRTNEVLNSLLLFTVNSGLLLVVVSTACLITFYVLPADNLTFVALEFLIPKCYTNAMLATFVILTIFSLCLMDDIQCSPHLKVKLSRILAGENDNDDFERDDYEGSSKW</sequence>
<evidence type="ECO:0000313" key="2">
    <source>
        <dbReference type="Proteomes" id="UP000308600"/>
    </source>
</evidence>
<dbReference type="EMBL" id="ML208321">
    <property type="protein sequence ID" value="TFK69957.1"/>
    <property type="molecule type" value="Genomic_DNA"/>
</dbReference>
<name>A0ACD3AX66_9AGAR</name>
<accession>A0ACD3AX66</accession>
<protein>
    <submittedName>
        <fullName evidence="1">Uncharacterized protein</fullName>
    </submittedName>
</protein>